<sequence length="72" mass="7830">MAKTLELLFVTEEGKTSSISIEDPIEPVDINAVKQAMDTIIAANVFTSASGDFVGKKGVRVVERNVNEYDVK</sequence>
<dbReference type="OrthoDB" id="2454247at2"/>
<dbReference type="Pfam" id="PF11148">
    <property type="entry name" value="DUF2922"/>
    <property type="match status" value="1"/>
</dbReference>
<reference evidence="1 2" key="1">
    <citation type="submission" date="2018-08" db="EMBL/GenBank/DDBJ databases">
        <title>Bacillus chawlae sp. nov., Bacillus glennii sp. nov., and Bacillus saganii sp. nov. Isolated from the Vehicle Assembly Building at Kennedy Space Center where the Viking Spacecraft were Assembled.</title>
        <authorList>
            <person name="Seuylemezian A."/>
            <person name="Vaishampayan P."/>
        </authorList>
    </citation>
    <scope>NUCLEOTIDE SEQUENCE [LARGE SCALE GENOMIC DNA]</scope>
    <source>
        <strain evidence="1 2">V44-8</strain>
    </source>
</reference>
<name>A0A372LCD2_9BACI</name>
<organism evidence="1 2">
    <name type="scientific">Peribacillus glennii</name>
    <dbReference type="NCBI Taxonomy" id="2303991"/>
    <lineage>
        <taxon>Bacteria</taxon>
        <taxon>Bacillati</taxon>
        <taxon>Bacillota</taxon>
        <taxon>Bacilli</taxon>
        <taxon>Bacillales</taxon>
        <taxon>Bacillaceae</taxon>
        <taxon>Peribacillus</taxon>
    </lineage>
</organism>
<proteinExistence type="predicted"/>
<keyword evidence="2" id="KW-1185">Reference proteome</keyword>
<dbReference type="EMBL" id="QVTD01000006">
    <property type="protein sequence ID" value="RFU63516.1"/>
    <property type="molecule type" value="Genomic_DNA"/>
</dbReference>
<dbReference type="InterPro" id="IPR021321">
    <property type="entry name" value="DUF2922"/>
</dbReference>
<evidence type="ECO:0000313" key="1">
    <source>
        <dbReference type="EMBL" id="RFU63516.1"/>
    </source>
</evidence>
<gene>
    <name evidence="1" type="ORF">D0466_12375</name>
</gene>
<protein>
    <submittedName>
        <fullName evidence="1">DUF2922 domain-containing protein</fullName>
    </submittedName>
</protein>
<dbReference type="RefSeq" id="WP_117322880.1">
    <property type="nucleotide sequence ID" value="NZ_QVTD01000006.1"/>
</dbReference>
<accession>A0A372LCD2</accession>
<comment type="caution">
    <text evidence="1">The sequence shown here is derived from an EMBL/GenBank/DDBJ whole genome shotgun (WGS) entry which is preliminary data.</text>
</comment>
<evidence type="ECO:0000313" key="2">
    <source>
        <dbReference type="Proteomes" id="UP000262939"/>
    </source>
</evidence>
<dbReference type="Proteomes" id="UP000262939">
    <property type="component" value="Unassembled WGS sequence"/>
</dbReference>
<dbReference type="AlphaFoldDB" id="A0A372LCD2"/>